<protein>
    <submittedName>
        <fullName evidence="1">Uncharacterized protein</fullName>
    </submittedName>
</protein>
<organism evidence="1">
    <name type="scientific">Siphoviridae sp. ctCS019</name>
    <dbReference type="NCBI Taxonomy" id="2825378"/>
    <lineage>
        <taxon>Viruses</taxon>
        <taxon>Duplodnaviria</taxon>
        <taxon>Heunggongvirae</taxon>
        <taxon>Uroviricota</taxon>
        <taxon>Caudoviricetes</taxon>
    </lineage>
</organism>
<sequence>MEVKTKYNIGDEVWTMLNNRPHCFRIAGIEVFRNSLRTFVRNVEHTNTGTRNNPQHLYFLDSACFPTKEELIKNIFNG</sequence>
<dbReference type="EMBL" id="BK016015">
    <property type="protein sequence ID" value="DAF89705.1"/>
    <property type="molecule type" value="Genomic_DNA"/>
</dbReference>
<evidence type="ECO:0000313" key="1">
    <source>
        <dbReference type="EMBL" id="DAF89705.1"/>
    </source>
</evidence>
<accession>A0A8S5U5F3</accession>
<name>A0A8S5U5F3_9CAUD</name>
<proteinExistence type="predicted"/>
<reference evidence="1" key="1">
    <citation type="journal article" date="2021" name="Proc. Natl. Acad. Sci. U.S.A.">
        <title>A Catalog of Tens of Thousands of Viruses from Human Metagenomes Reveals Hidden Associations with Chronic Diseases.</title>
        <authorList>
            <person name="Tisza M.J."/>
            <person name="Buck C.B."/>
        </authorList>
    </citation>
    <scope>NUCLEOTIDE SEQUENCE</scope>
    <source>
        <strain evidence="1">CtCS019</strain>
    </source>
</reference>